<sequence length="293" mass="32453">MSSKLKRQPPAVTLMVVAVLAIWMILAAFPFLWTLWGSFKVEGDFFSKADWSNAIKGTLTQVETGGRFTGDGYEGAWVQEEFWRAALNSVIVCIFVVSISLTLGTLGGYALARSTYRYAFWFLLAALIFRAMPPITLVSGYLPVFFQWNLWGHTATTIVVLVAINQPFTLWMLHSFFKNIPAELDESAMVDGCTRFQAFRNVIIPVMWPGVITTGLFSFLLAYNDFAVTTMLLSKENQTMIPKINSFLGTTQTKGNVMFAVSAVVSVTAPLFVMVLFFQRQIVGGLTAGAVKG</sequence>
<feature type="transmembrane region" description="Helical" evidence="7">
    <location>
        <begin position="86"/>
        <end position="111"/>
    </location>
</feature>
<evidence type="ECO:0000256" key="3">
    <source>
        <dbReference type="ARBA" id="ARBA00022475"/>
    </source>
</evidence>
<evidence type="ECO:0000313" key="10">
    <source>
        <dbReference type="Proteomes" id="UP000244911"/>
    </source>
</evidence>
<dbReference type="InterPro" id="IPR000515">
    <property type="entry name" value="MetI-like"/>
</dbReference>
<evidence type="ECO:0000256" key="1">
    <source>
        <dbReference type="ARBA" id="ARBA00004651"/>
    </source>
</evidence>
<dbReference type="OrthoDB" id="9815445at2"/>
<feature type="transmembrane region" description="Helical" evidence="7">
    <location>
        <begin position="257"/>
        <end position="278"/>
    </location>
</feature>
<feature type="transmembrane region" description="Helical" evidence="7">
    <location>
        <begin position="12"/>
        <end position="36"/>
    </location>
</feature>
<dbReference type="GO" id="GO:0005886">
    <property type="term" value="C:plasma membrane"/>
    <property type="evidence" value="ECO:0007669"/>
    <property type="project" value="UniProtKB-SubCell"/>
</dbReference>
<dbReference type="PROSITE" id="PS50928">
    <property type="entry name" value="ABC_TM1"/>
    <property type="match status" value="1"/>
</dbReference>
<comment type="subcellular location">
    <subcellularLocation>
        <location evidence="1 7">Cell membrane</location>
        <topology evidence="1 7">Multi-pass membrane protein</topology>
    </subcellularLocation>
</comment>
<keyword evidence="2 7" id="KW-0813">Transport</keyword>
<evidence type="ECO:0000256" key="4">
    <source>
        <dbReference type="ARBA" id="ARBA00022692"/>
    </source>
</evidence>
<comment type="similarity">
    <text evidence="7">Belongs to the binding-protein-dependent transport system permease family.</text>
</comment>
<reference evidence="10" key="1">
    <citation type="submission" date="2018-03" db="EMBL/GenBank/DDBJ databases">
        <authorList>
            <person name="Rodrigo-Torres L."/>
            <person name="Arahal R. D."/>
            <person name="Lucena T."/>
        </authorList>
    </citation>
    <scope>NUCLEOTIDE SEQUENCE [LARGE SCALE GENOMIC DNA]</scope>
    <source>
        <strain evidence="10">CECT 8811</strain>
    </source>
</reference>
<gene>
    <name evidence="9" type="primary">sugB_1</name>
    <name evidence="9" type="ORF">ALP8811_00732</name>
</gene>
<dbReference type="Pfam" id="PF00528">
    <property type="entry name" value="BPD_transp_1"/>
    <property type="match status" value="1"/>
</dbReference>
<keyword evidence="4 7" id="KW-0812">Transmembrane</keyword>
<dbReference type="AlphaFoldDB" id="A0A2R8AI91"/>
<dbReference type="Proteomes" id="UP000244911">
    <property type="component" value="Unassembled WGS sequence"/>
</dbReference>
<dbReference type="InterPro" id="IPR035906">
    <property type="entry name" value="MetI-like_sf"/>
</dbReference>
<evidence type="ECO:0000256" key="7">
    <source>
        <dbReference type="RuleBase" id="RU363032"/>
    </source>
</evidence>
<name>A0A2R8AI91_9RHOB</name>
<dbReference type="RefSeq" id="WP_108855811.1">
    <property type="nucleotide sequence ID" value="NZ_OMOI01000001.1"/>
</dbReference>
<keyword evidence="10" id="KW-1185">Reference proteome</keyword>
<keyword evidence="5 7" id="KW-1133">Transmembrane helix</keyword>
<accession>A0A2R8AI91</accession>
<protein>
    <submittedName>
        <fullName evidence="9">Trehalose transport system permease protein SugB</fullName>
    </submittedName>
</protein>
<feature type="transmembrane region" description="Helical" evidence="7">
    <location>
        <begin position="118"/>
        <end position="144"/>
    </location>
</feature>
<dbReference type="GO" id="GO:0055085">
    <property type="term" value="P:transmembrane transport"/>
    <property type="evidence" value="ECO:0007669"/>
    <property type="project" value="InterPro"/>
</dbReference>
<evidence type="ECO:0000259" key="8">
    <source>
        <dbReference type="PROSITE" id="PS50928"/>
    </source>
</evidence>
<dbReference type="EMBL" id="OMOI01000001">
    <property type="protein sequence ID" value="SPF75738.1"/>
    <property type="molecule type" value="Genomic_DNA"/>
</dbReference>
<dbReference type="PANTHER" id="PTHR32243">
    <property type="entry name" value="MALTOSE TRANSPORT SYSTEM PERMEASE-RELATED"/>
    <property type="match status" value="1"/>
</dbReference>
<organism evidence="9 10">
    <name type="scientific">Aliiroseovarius pelagivivens</name>
    <dbReference type="NCBI Taxonomy" id="1639690"/>
    <lineage>
        <taxon>Bacteria</taxon>
        <taxon>Pseudomonadati</taxon>
        <taxon>Pseudomonadota</taxon>
        <taxon>Alphaproteobacteria</taxon>
        <taxon>Rhodobacterales</taxon>
        <taxon>Paracoccaceae</taxon>
        <taxon>Aliiroseovarius</taxon>
    </lineage>
</organism>
<dbReference type="SUPFAM" id="SSF161098">
    <property type="entry name" value="MetI-like"/>
    <property type="match status" value="1"/>
</dbReference>
<feature type="transmembrane region" description="Helical" evidence="7">
    <location>
        <begin position="202"/>
        <end position="223"/>
    </location>
</feature>
<evidence type="ECO:0000256" key="6">
    <source>
        <dbReference type="ARBA" id="ARBA00023136"/>
    </source>
</evidence>
<keyword evidence="3" id="KW-1003">Cell membrane</keyword>
<evidence type="ECO:0000313" key="9">
    <source>
        <dbReference type="EMBL" id="SPF75738.1"/>
    </source>
</evidence>
<dbReference type="CDD" id="cd06261">
    <property type="entry name" value="TM_PBP2"/>
    <property type="match status" value="1"/>
</dbReference>
<proteinExistence type="inferred from homology"/>
<keyword evidence="6 7" id="KW-0472">Membrane</keyword>
<evidence type="ECO:0000256" key="2">
    <source>
        <dbReference type="ARBA" id="ARBA00022448"/>
    </source>
</evidence>
<dbReference type="PANTHER" id="PTHR32243:SF18">
    <property type="entry name" value="INNER MEMBRANE ABC TRANSPORTER PERMEASE PROTEIN YCJP"/>
    <property type="match status" value="1"/>
</dbReference>
<feature type="domain" description="ABC transmembrane type-1" evidence="8">
    <location>
        <begin position="86"/>
        <end position="276"/>
    </location>
</feature>
<dbReference type="InterPro" id="IPR050901">
    <property type="entry name" value="BP-dep_ABC_trans_perm"/>
</dbReference>
<dbReference type="Gene3D" id="1.10.3720.10">
    <property type="entry name" value="MetI-like"/>
    <property type="match status" value="1"/>
</dbReference>
<evidence type="ECO:0000256" key="5">
    <source>
        <dbReference type="ARBA" id="ARBA00022989"/>
    </source>
</evidence>
<feature type="transmembrane region" description="Helical" evidence="7">
    <location>
        <begin position="150"/>
        <end position="173"/>
    </location>
</feature>